<keyword evidence="4" id="KW-1185">Reference proteome</keyword>
<comment type="caution">
    <text evidence="3">The sequence shown here is derived from an EMBL/GenBank/DDBJ whole genome shotgun (WGS) entry which is preliminary data.</text>
</comment>
<feature type="compositionally biased region" description="Low complexity" evidence="1">
    <location>
        <begin position="172"/>
        <end position="186"/>
    </location>
</feature>
<feature type="chain" id="PRO_5044864369" evidence="2">
    <location>
        <begin position="18"/>
        <end position="202"/>
    </location>
</feature>
<name>A0ABD3HAW0_9MARC</name>
<dbReference type="Proteomes" id="UP001633002">
    <property type="component" value="Unassembled WGS sequence"/>
</dbReference>
<accession>A0ABD3HAW0</accession>
<dbReference type="EMBL" id="JBJQOH010000004">
    <property type="protein sequence ID" value="KAL3687294.1"/>
    <property type="molecule type" value="Genomic_DNA"/>
</dbReference>
<gene>
    <name evidence="3" type="ORF">R1sor_013603</name>
</gene>
<keyword evidence="2" id="KW-0732">Signal</keyword>
<evidence type="ECO:0000313" key="3">
    <source>
        <dbReference type="EMBL" id="KAL3687294.1"/>
    </source>
</evidence>
<protein>
    <submittedName>
        <fullName evidence="3">Uncharacterized protein</fullName>
    </submittedName>
</protein>
<sequence>MLSSLFLVIYQLSALNGFGICWVILCQPDSDNLKTSHESRRFFLLSDITGQDGKVDVTSLVGALSPDPNAQSLLTWLSAFQISEDRLQHLSGWCWETDREKILAPSPWKVLEMVRANIQAGWKKLRCQSEEDARQHDQLMLDKALLLLQTRVYLLAHDTTGHAGNRDDSEDGNSSSESSSEYTTDSTDTEVFDQSSSSSEEC</sequence>
<evidence type="ECO:0000256" key="2">
    <source>
        <dbReference type="SAM" id="SignalP"/>
    </source>
</evidence>
<proteinExistence type="predicted"/>
<evidence type="ECO:0000313" key="4">
    <source>
        <dbReference type="Proteomes" id="UP001633002"/>
    </source>
</evidence>
<evidence type="ECO:0000256" key="1">
    <source>
        <dbReference type="SAM" id="MobiDB-lite"/>
    </source>
</evidence>
<feature type="region of interest" description="Disordered" evidence="1">
    <location>
        <begin position="160"/>
        <end position="202"/>
    </location>
</feature>
<dbReference type="AlphaFoldDB" id="A0ABD3HAW0"/>
<reference evidence="3 4" key="1">
    <citation type="submission" date="2024-09" db="EMBL/GenBank/DDBJ databases">
        <title>Chromosome-scale assembly of Riccia sorocarpa.</title>
        <authorList>
            <person name="Paukszto L."/>
        </authorList>
    </citation>
    <scope>NUCLEOTIDE SEQUENCE [LARGE SCALE GENOMIC DNA]</scope>
    <source>
        <strain evidence="3">LP-2024</strain>
        <tissue evidence="3">Aerial parts of the thallus</tissue>
    </source>
</reference>
<organism evidence="3 4">
    <name type="scientific">Riccia sorocarpa</name>
    <dbReference type="NCBI Taxonomy" id="122646"/>
    <lineage>
        <taxon>Eukaryota</taxon>
        <taxon>Viridiplantae</taxon>
        <taxon>Streptophyta</taxon>
        <taxon>Embryophyta</taxon>
        <taxon>Marchantiophyta</taxon>
        <taxon>Marchantiopsida</taxon>
        <taxon>Marchantiidae</taxon>
        <taxon>Marchantiales</taxon>
        <taxon>Ricciaceae</taxon>
        <taxon>Riccia</taxon>
    </lineage>
</organism>
<feature type="signal peptide" evidence="2">
    <location>
        <begin position="1"/>
        <end position="17"/>
    </location>
</feature>
<feature type="compositionally biased region" description="Polar residues" evidence="1">
    <location>
        <begin position="192"/>
        <end position="202"/>
    </location>
</feature>